<proteinExistence type="predicted"/>
<keyword evidence="3" id="KW-1133">Transmembrane helix</keyword>
<reference evidence="5" key="1">
    <citation type="submission" date="2022-12" db="EMBL/GenBank/DDBJ databases">
        <title>Reference genome sequencing for broad-spectrum identification of bacterial and archaeal isolates by mass spectrometry.</title>
        <authorList>
            <person name="Sekiguchi Y."/>
            <person name="Tourlousse D.M."/>
        </authorList>
    </citation>
    <scope>NUCLEOTIDE SEQUENCE</scope>
    <source>
        <strain evidence="5">LLR39Z86</strain>
    </source>
</reference>
<comment type="caution">
    <text evidence="5">The sequence shown here is derived from an EMBL/GenBank/DDBJ whole genome shotgun (WGS) entry which is preliminary data.</text>
</comment>
<dbReference type="EMBL" id="BSDT01000001">
    <property type="protein sequence ID" value="GLI42801.1"/>
    <property type="molecule type" value="Genomic_DNA"/>
</dbReference>
<evidence type="ECO:0000256" key="1">
    <source>
        <dbReference type="ARBA" id="ARBA00023002"/>
    </source>
</evidence>
<dbReference type="Pfam" id="PF01494">
    <property type="entry name" value="FAD_binding_3"/>
    <property type="match status" value="1"/>
</dbReference>
<feature type="transmembrane region" description="Helical" evidence="3">
    <location>
        <begin position="12"/>
        <end position="30"/>
    </location>
</feature>
<accession>A0A9W6G969</accession>
<evidence type="ECO:0000256" key="3">
    <source>
        <dbReference type="SAM" id="Phobius"/>
    </source>
</evidence>
<dbReference type="SUPFAM" id="SSF51905">
    <property type="entry name" value="FAD/NAD(P)-binding domain"/>
    <property type="match status" value="1"/>
</dbReference>
<dbReference type="AlphaFoldDB" id="A0A9W6G969"/>
<dbReference type="PANTHER" id="PTHR13789">
    <property type="entry name" value="MONOOXYGENASE"/>
    <property type="match status" value="1"/>
</dbReference>
<keyword evidence="1" id="KW-0560">Oxidoreductase</keyword>
<name>A0A9W6G969_9ACTN</name>
<dbReference type="PRINTS" id="PR00420">
    <property type="entry name" value="RNGMNOXGNASE"/>
</dbReference>
<dbReference type="Proteomes" id="UP001144313">
    <property type="component" value="Unassembled WGS sequence"/>
</dbReference>
<dbReference type="InterPro" id="IPR002938">
    <property type="entry name" value="FAD-bd"/>
</dbReference>
<protein>
    <submittedName>
        <fullName evidence="5">FAD-dependent oxidoreductase</fullName>
    </submittedName>
</protein>
<keyword evidence="3" id="KW-0812">Transmembrane</keyword>
<evidence type="ECO:0000313" key="5">
    <source>
        <dbReference type="EMBL" id="GLI42801.1"/>
    </source>
</evidence>
<keyword evidence="6" id="KW-1185">Reference proteome</keyword>
<gene>
    <name evidence="5" type="ORF">GALLR39Z86_26510</name>
</gene>
<sequence length="403" mass="42671">MNDMERTGRARTAIVIGGGVAGPAAALALLKAGIEATVFEAYRPGTGSRGGPLTLASNGLSALRVVGADRALAGEGIPTPRMTIHSGSGKVLGTIESAPDLPATTTLPRGRMAELLQAHAAAAGVPVVYGKRFVDAVDTGRSVIAQFDDHTTAEADLLIGCDGIRSTVRGLIDPASPKPHYTGLIGLGGWSETPLGVSDTGGAFHMVFGRKAFFGHVSDGERTGWFANLPFKTFTREQLQGTSFEEWIALMRTLFADDRSAAARILDHVTPDAFIPASPLEDLPHVPVWSKGRIALIGDAAHATSPSSGQGASLAAESAVELARCLRDLPVPQAFQAYERARRERVERVIATAARTNQSKAAGPVAARFRDALMPFFMARFTTPEKTAWQYGHTIDWDEPVPV</sequence>
<evidence type="ECO:0000256" key="2">
    <source>
        <dbReference type="ARBA" id="ARBA00023033"/>
    </source>
</evidence>
<keyword evidence="2" id="KW-0503">Monooxygenase</keyword>
<keyword evidence="3" id="KW-0472">Membrane</keyword>
<feature type="domain" description="FAD-binding" evidence="4">
    <location>
        <begin position="13"/>
        <end position="351"/>
    </location>
</feature>
<dbReference type="GO" id="GO:0071949">
    <property type="term" value="F:FAD binding"/>
    <property type="evidence" value="ECO:0007669"/>
    <property type="project" value="InterPro"/>
</dbReference>
<evidence type="ECO:0000313" key="6">
    <source>
        <dbReference type="Proteomes" id="UP001144313"/>
    </source>
</evidence>
<dbReference type="PANTHER" id="PTHR13789:SF309">
    <property type="entry name" value="PUTATIVE (AFU_ORTHOLOGUE AFUA_6G14510)-RELATED"/>
    <property type="match status" value="1"/>
</dbReference>
<organism evidence="5 6">
    <name type="scientific">Glycomyces algeriensis</name>
    <dbReference type="NCBI Taxonomy" id="256037"/>
    <lineage>
        <taxon>Bacteria</taxon>
        <taxon>Bacillati</taxon>
        <taxon>Actinomycetota</taxon>
        <taxon>Actinomycetes</taxon>
        <taxon>Glycomycetales</taxon>
        <taxon>Glycomycetaceae</taxon>
        <taxon>Glycomyces</taxon>
    </lineage>
</organism>
<evidence type="ECO:0000259" key="4">
    <source>
        <dbReference type="Pfam" id="PF01494"/>
    </source>
</evidence>
<dbReference type="RefSeq" id="WP_270113935.1">
    <property type="nucleotide sequence ID" value="NZ_BAAAOL010000006.1"/>
</dbReference>
<dbReference type="InterPro" id="IPR036188">
    <property type="entry name" value="FAD/NAD-bd_sf"/>
</dbReference>
<dbReference type="Gene3D" id="3.50.50.60">
    <property type="entry name" value="FAD/NAD(P)-binding domain"/>
    <property type="match status" value="1"/>
</dbReference>
<dbReference type="GO" id="GO:0004497">
    <property type="term" value="F:monooxygenase activity"/>
    <property type="evidence" value="ECO:0007669"/>
    <property type="project" value="UniProtKB-KW"/>
</dbReference>
<dbReference type="InterPro" id="IPR050493">
    <property type="entry name" value="FAD-dep_Monooxygenase_BioMet"/>
</dbReference>